<dbReference type="AlphaFoldDB" id="A0A8J8GJ57"/>
<dbReference type="EMBL" id="JABTTE010000038">
    <property type="protein sequence ID" value="NSL53313.1"/>
    <property type="molecule type" value="Genomic_DNA"/>
</dbReference>
<dbReference type="Proteomes" id="UP000625804">
    <property type="component" value="Unassembled WGS sequence"/>
</dbReference>
<organism evidence="1 2">
    <name type="scientific">Calidifontibacillus erzurumensis</name>
    <dbReference type="NCBI Taxonomy" id="2741433"/>
    <lineage>
        <taxon>Bacteria</taxon>
        <taxon>Bacillati</taxon>
        <taxon>Bacillota</taxon>
        <taxon>Bacilli</taxon>
        <taxon>Bacillales</taxon>
        <taxon>Bacillaceae</taxon>
        <taxon>Calidifontibacillus/Schinkia group</taxon>
        <taxon>Calidifontibacillus</taxon>
    </lineage>
</organism>
<comment type="caution">
    <text evidence="1">The sequence shown here is derived from an EMBL/GenBank/DDBJ whole genome shotgun (WGS) entry which is preliminary data.</text>
</comment>
<name>A0A8J8GJ57_9BACI</name>
<dbReference type="RefSeq" id="WP_173732522.1">
    <property type="nucleotide sequence ID" value="NZ_JABTTE010000038.1"/>
</dbReference>
<evidence type="ECO:0000313" key="2">
    <source>
        <dbReference type="Proteomes" id="UP000625804"/>
    </source>
</evidence>
<sequence length="106" mass="11863">MGENKLAKGIIVGALVGAAISLLDRKTREDTILQVKDCSKKIWDFSKNPAVLIENISEKTAALRNKIEEVSEDVNFIIEKVNDMKESSEKLLRMNGDGNEEEDNKQ</sequence>
<gene>
    <name evidence="1" type="ORF">HR057_16350</name>
</gene>
<reference evidence="1" key="1">
    <citation type="submission" date="2020-06" db="EMBL/GenBank/DDBJ databases">
        <title>A novel thermopfilic bacterium from Erzurum, Turkey.</title>
        <authorList>
            <person name="Adiguzel A."/>
            <person name="Ay H."/>
            <person name="Baltaci M.O."/>
        </authorList>
    </citation>
    <scope>NUCLEOTIDE SEQUENCE</scope>
    <source>
        <strain evidence="1">P2</strain>
    </source>
</reference>
<keyword evidence="2" id="KW-1185">Reference proteome</keyword>
<evidence type="ECO:0000313" key="1">
    <source>
        <dbReference type="EMBL" id="NSL53313.1"/>
    </source>
</evidence>
<protein>
    <submittedName>
        <fullName evidence="1">YtxH domain-containing protein</fullName>
    </submittedName>
</protein>
<accession>A0A8J8GJ57</accession>
<proteinExistence type="predicted"/>